<keyword evidence="2" id="KW-1133">Transmembrane helix</keyword>
<evidence type="ECO:0000313" key="4">
    <source>
        <dbReference type="Proteomes" id="UP001386955"/>
    </source>
</evidence>
<keyword evidence="2" id="KW-0812">Transmembrane</keyword>
<organism evidence="3 4">
    <name type="scientific">Psophocarpus tetragonolobus</name>
    <name type="common">Winged bean</name>
    <name type="synonym">Dolichos tetragonolobus</name>
    <dbReference type="NCBI Taxonomy" id="3891"/>
    <lineage>
        <taxon>Eukaryota</taxon>
        <taxon>Viridiplantae</taxon>
        <taxon>Streptophyta</taxon>
        <taxon>Embryophyta</taxon>
        <taxon>Tracheophyta</taxon>
        <taxon>Spermatophyta</taxon>
        <taxon>Magnoliopsida</taxon>
        <taxon>eudicotyledons</taxon>
        <taxon>Gunneridae</taxon>
        <taxon>Pentapetalae</taxon>
        <taxon>rosids</taxon>
        <taxon>fabids</taxon>
        <taxon>Fabales</taxon>
        <taxon>Fabaceae</taxon>
        <taxon>Papilionoideae</taxon>
        <taxon>50 kb inversion clade</taxon>
        <taxon>NPAAA clade</taxon>
        <taxon>indigoferoid/millettioid clade</taxon>
        <taxon>Phaseoleae</taxon>
        <taxon>Psophocarpus</taxon>
    </lineage>
</organism>
<keyword evidence="4" id="KW-1185">Reference proteome</keyword>
<reference evidence="3 4" key="1">
    <citation type="submission" date="2024-01" db="EMBL/GenBank/DDBJ databases">
        <title>The genomes of 5 underutilized Papilionoideae crops provide insights into root nodulation and disease resistanc.</title>
        <authorList>
            <person name="Jiang F."/>
        </authorList>
    </citation>
    <scope>NUCLEOTIDE SEQUENCE [LARGE SCALE GENOMIC DNA]</scope>
    <source>
        <strain evidence="3">DUOXIRENSHENG_FW03</strain>
        <tissue evidence="3">Leaves</tissue>
    </source>
</reference>
<feature type="compositionally biased region" description="Low complexity" evidence="1">
    <location>
        <begin position="24"/>
        <end position="35"/>
    </location>
</feature>
<dbReference type="PANTHER" id="PTHR34464:SF3">
    <property type="entry name" value="OS09G0376300 PROTEIN"/>
    <property type="match status" value="1"/>
</dbReference>
<feature type="transmembrane region" description="Helical" evidence="2">
    <location>
        <begin position="172"/>
        <end position="193"/>
    </location>
</feature>
<evidence type="ECO:0000256" key="1">
    <source>
        <dbReference type="SAM" id="MobiDB-lite"/>
    </source>
</evidence>
<sequence>MAISLTRFAQSMWGGRKKEKKPVSKASASNSKPSSDWGPAKDTKSVPPHREVGRNREERRMSREYDDVVLVPSDDDCGSDWCLSGSESDDSDWSIGWSEPLGSDFRRKGDDGFAVLVPCYQPSCKKKVEASDKALLVGIKNLSNGFSWPKNFVILSWSGFLVYIAECSMLNIVFVILCLFAGLTFLLIGSFLMSGEESVLYSS</sequence>
<evidence type="ECO:0000313" key="3">
    <source>
        <dbReference type="EMBL" id="KAK7386725.1"/>
    </source>
</evidence>
<gene>
    <name evidence="3" type="ORF">VNO78_27060</name>
</gene>
<dbReference type="EMBL" id="JAYMYS010000007">
    <property type="protein sequence ID" value="KAK7386725.1"/>
    <property type="molecule type" value="Genomic_DNA"/>
</dbReference>
<accession>A0AAN9S046</accession>
<dbReference type="AlphaFoldDB" id="A0AAN9S046"/>
<protein>
    <submittedName>
        <fullName evidence="3">Uncharacterized protein</fullName>
    </submittedName>
</protein>
<feature type="compositionally biased region" description="Basic and acidic residues" evidence="1">
    <location>
        <begin position="39"/>
        <end position="65"/>
    </location>
</feature>
<keyword evidence="2" id="KW-0472">Membrane</keyword>
<feature type="region of interest" description="Disordered" evidence="1">
    <location>
        <begin position="1"/>
        <end position="65"/>
    </location>
</feature>
<proteinExistence type="predicted"/>
<dbReference type="PANTHER" id="PTHR34464">
    <property type="entry name" value="OS09G0376300 PROTEIN"/>
    <property type="match status" value="1"/>
</dbReference>
<comment type="caution">
    <text evidence="3">The sequence shown here is derived from an EMBL/GenBank/DDBJ whole genome shotgun (WGS) entry which is preliminary data.</text>
</comment>
<name>A0AAN9S046_PSOTE</name>
<dbReference type="Proteomes" id="UP001386955">
    <property type="component" value="Unassembled WGS sequence"/>
</dbReference>
<evidence type="ECO:0000256" key="2">
    <source>
        <dbReference type="SAM" id="Phobius"/>
    </source>
</evidence>